<dbReference type="PANTHER" id="PTHR43399:SF4">
    <property type="entry name" value="CELL WALL-ASSOCIATED PROTEASE"/>
    <property type="match status" value="1"/>
</dbReference>
<feature type="active site" description="Charge relay system" evidence="11">
    <location>
        <position position="209"/>
    </location>
</feature>
<evidence type="ECO:0000313" key="14">
    <source>
        <dbReference type="EMBL" id="KAF7114452.1"/>
    </source>
</evidence>
<keyword evidence="16" id="KW-1185">Reference proteome</keyword>
<keyword evidence="6 11" id="KW-0378">Hydrolase</keyword>
<comment type="catalytic activity">
    <reaction evidence="1">
        <text>Hydrolysis of proteins with broad specificity, and of Bz-Arg-OEt &gt; Ac-Tyr-OEt. Does not hydrolyze peptide amides.</text>
        <dbReference type="EC" id="3.4.21.63"/>
    </reaction>
</comment>
<dbReference type="AlphaFoldDB" id="A0A8H6UB04"/>
<dbReference type="PRINTS" id="PR00723">
    <property type="entry name" value="SUBTILISIN"/>
</dbReference>
<comment type="caution">
    <text evidence="14">The sequence shown here is derived from an EMBL/GenBank/DDBJ whole genome shotgun (WGS) entry which is preliminary data.</text>
</comment>
<evidence type="ECO:0000256" key="9">
    <source>
        <dbReference type="ARBA" id="ARBA00023277"/>
    </source>
</evidence>
<keyword evidence="9" id="KW-0119">Carbohydrate metabolism</keyword>
<keyword evidence="5" id="KW-0732">Signal</keyword>
<dbReference type="GO" id="GO:0006508">
    <property type="term" value="P:proteolysis"/>
    <property type="evidence" value="ECO:0007669"/>
    <property type="project" value="UniProtKB-KW"/>
</dbReference>
<dbReference type="OrthoDB" id="10256524at2759"/>
<protein>
    <recommendedName>
        <fullName evidence="3">oryzin</fullName>
        <ecNumber evidence="3">3.4.21.63</ecNumber>
    </recommendedName>
</protein>
<evidence type="ECO:0000256" key="11">
    <source>
        <dbReference type="PROSITE-ProRule" id="PRU01240"/>
    </source>
</evidence>
<dbReference type="InterPro" id="IPR023828">
    <property type="entry name" value="Peptidase_S8_Ser-AS"/>
</dbReference>
<dbReference type="SUPFAM" id="SSF52743">
    <property type="entry name" value="Subtilisin-like"/>
    <property type="match status" value="1"/>
</dbReference>
<dbReference type="CDD" id="cd04842">
    <property type="entry name" value="Peptidases_S8_Kp43_protease"/>
    <property type="match status" value="1"/>
</dbReference>
<gene>
    <name evidence="14" type="ORF">CNMCM5793_008756</name>
    <name evidence="15" type="ORF">CNMCM6106_004267</name>
</gene>
<dbReference type="EMBL" id="JACBAD010002124">
    <property type="protein sequence ID" value="KAF7114452.1"/>
    <property type="molecule type" value="Genomic_DNA"/>
</dbReference>
<keyword evidence="8" id="KW-0865">Zymogen</keyword>
<keyword evidence="10" id="KW-0624">Polysaccharide degradation</keyword>
<evidence type="ECO:0000313" key="16">
    <source>
        <dbReference type="Proteomes" id="UP000630445"/>
    </source>
</evidence>
<feature type="region of interest" description="Disordered" evidence="12">
    <location>
        <begin position="1"/>
        <end position="23"/>
    </location>
</feature>
<evidence type="ECO:0000256" key="6">
    <source>
        <dbReference type="ARBA" id="ARBA00022801"/>
    </source>
</evidence>
<dbReference type="PROSITE" id="PS51892">
    <property type="entry name" value="SUBTILASE"/>
    <property type="match status" value="1"/>
</dbReference>
<dbReference type="EC" id="3.4.21.63" evidence="3"/>
<dbReference type="InterPro" id="IPR036852">
    <property type="entry name" value="Peptidase_S8/S53_dom_sf"/>
</dbReference>
<evidence type="ECO:0000256" key="1">
    <source>
        <dbReference type="ARBA" id="ARBA00001242"/>
    </source>
</evidence>
<dbReference type="Pfam" id="PF00082">
    <property type="entry name" value="Peptidase_S8"/>
    <property type="match status" value="1"/>
</dbReference>
<organism evidence="14 16">
    <name type="scientific">Aspergillus hiratsukae</name>
    <dbReference type="NCBI Taxonomy" id="1194566"/>
    <lineage>
        <taxon>Eukaryota</taxon>
        <taxon>Fungi</taxon>
        <taxon>Dikarya</taxon>
        <taxon>Ascomycota</taxon>
        <taxon>Pezizomycotina</taxon>
        <taxon>Eurotiomycetes</taxon>
        <taxon>Eurotiomycetidae</taxon>
        <taxon>Eurotiales</taxon>
        <taxon>Aspergillaceae</taxon>
        <taxon>Aspergillus</taxon>
        <taxon>Aspergillus subgen. Fumigati</taxon>
    </lineage>
</organism>
<evidence type="ECO:0000256" key="7">
    <source>
        <dbReference type="ARBA" id="ARBA00022825"/>
    </source>
</evidence>
<accession>A0A8H6UB04</accession>
<evidence type="ECO:0000259" key="13">
    <source>
        <dbReference type="Pfam" id="PF00082"/>
    </source>
</evidence>
<evidence type="ECO:0000313" key="15">
    <source>
        <dbReference type="EMBL" id="KAF7157978.1"/>
    </source>
</evidence>
<feature type="region of interest" description="Disordered" evidence="12">
    <location>
        <begin position="307"/>
        <end position="327"/>
    </location>
</feature>
<evidence type="ECO:0000256" key="8">
    <source>
        <dbReference type="ARBA" id="ARBA00023145"/>
    </source>
</evidence>
<dbReference type="Gene3D" id="2.60.120.380">
    <property type="match status" value="1"/>
</dbReference>
<dbReference type="PROSITE" id="PS00137">
    <property type="entry name" value="SUBTILASE_HIS"/>
    <property type="match status" value="1"/>
</dbReference>
<feature type="active site" description="Charge relay system" evidence="11">
    <location>
        <position position="245"/>
    </location>
</feature>
<dbReference type="InterPro" id="IPR015500">
    <property type="entry name" value="Peptidase_S8_subtilisin-rel"/>
</dbReference>
<reference evidence="14" key="1">
    <citation type="submission" date="2020-06" db="EMBL/GenBank/DDBJ databases">
        <title>Draft genome sequences of strains closely related to Aspergillus parafelis and Aspergillus hiratsukae.</title>
        <authorList>
            <person name="Dos Santos R.A.C."/>
            <person name="Rivero-Menendez O."/>
            <person name="Steenwyk J.L."/>
            <person name="Mead M.E."/>
            <person name="Goldman G.H."/>
            <person name="Alastruey-Izquierdo A."/>
            <person name="Rokas A."/>
        </authorList>
    </citation>
    <scope>NUCLEOTIDE SEQUENCE</scope>
    <source>
        <strain evidence="14">CNM-CM5793</strain>
        <strain evidence="15">CNM-CM6106</strain>
    </source>
</reference>
<dbReference type="EMBL" id="JACBAF010002294">
    <property type="protein sequence ID" value="KAF7157978.1"/>
    <property type="molecule type" value="Genomic_DNA"/>
</dbReference>
<keyword evidence="4 11" id="KW-0645">Protease</keyword>
<dbReference type="Proteomes" id="UP000630445">
    <property type="component" value="Unassembled WGS sequence"/>
</dbReference>
<dbReference type="PANTHER" id="PTHR43399">
    <property type="entry name" value="SUBTILISIN-RELATED"/>
    <property type="match status" value="1"/>
</dbReference>
<dbReference type="InterPro" id="IPR008979">
    <property type="entry name" value="Galactose-bd-like_sf"/>
</dbReference>
<dbReference type="SUPFAM" id="SSF49785">
    <property type="entry name" value="Galactose-binding domain-like"/>
    <property type="match status" value="1"/>
</dbReference>
<sequence length="699" mass="75388">MSTIHINGNPLEPTALQSESDASESNYILVETGDRALEKDEKKELENMGVHIHEFVGDESRNIYLCGYEPEDLERLRALAFVKYASEYAQDLVIQPEAQSHYHSRRKAKKAVDVLLHHDVELSDSLIQQIADAAGVEASAIAPHQGKVRLEVTQGALSKLAAIDAVRAIKEIYPARLFNNIARGIMNANNVTVNDTVCKGEGQVVAVADTGFDNGSSTDVHHAFEGRFIKLYPLGRADADDPDGHGTHVCGSVLGSGHSNIEGNVEGVAPGADLIVQSLLDDDGSLRGIPADLNSLFRTPYKDGARVHTNSWGSGPGPGSSETQLPYTQDSEEIDAFVWNHQDMAILFAAGNSGVDSNRDGGVDWRSIGAEAAAKNCITVGASENRRPNIKYRGQSSRFSYTYGDFWPNDFPVGAIADDHMANDPNNLAAFSSRGPTVEGRLKPDIVAPGTAILSSRSRKLPNSRIPAEYGLSGDTRFTYLAGTSMACPLVAGSCAVLREWLAENGYHDKKDGVVQPTGALLKALLVNGAVSIDGEHLPPTKGSPNDHSGFGRVDLAGSIIRPEEHDLANFGVGVMGDGDTSPMHLADIRPPLVHLPDGEIPSYTLKVTLVYSDAPGAKLQNSINLVATMGELERHGNQGPKNYQKSSRDGFDSINNVEQIVWENVTGTVTISIRRSRLTTSQQPFAYVWRLIRGTSRQ</sequence>
<keyword evidence="7 11" id="KW-0720">Serine protease</keyword>
<dbReference type="InterPro" id="IPR051048">
    <property type="entry name" value="Peptidase_S8/S53_subtilisin"/>
</dbReference>
<evidence type="ECO:0000256" key="5">
    <source>
        <dbReference type="ARBA" id="ARBA00022729"/>
    </source>
</evidence>
<dbReference type="GO" id="GO:0000272">
    <property type="term" value="P:polysaccharide catabolic process"/>
    <property type="evidence" value="ECO:0007669"/>
    <property type="project" value="UniProtKB-KW"/>
</dbReference>
<evidence type="ECO:0000256" key="10">
    <source>
        <dbReference type="ARBA" id="ARBA00023326"/>
    </source>
</evidence>
<dbReference type="Proteomes" id="UP000662466">
    <property type="component" value="Unassembled WGS sequence"/>
</dbReference>
<dbReference type="Gene3D" id="3.40.50.200">
    <property type="entry name" value="Peptidase S8/S53 domain"/>
    <property type="match status" value="1"/>
</dbReference>
<evidence type="ECO:0000256" key="4">
    <source>
        <dbReference type="ARBA" id="ARBA00022670"/>
    </source>
</evidence>
<evidence type="ECO:0000256" key="12">
    <source>
        <dbReference type="SAM" id="MobiDB-lite"/>
    </source>
</evidence>
<dbReference type="InterPro" id="IPR000209">
    <property type="entry name" value="Peptidase_S8/S53_dom"/>
</dbReference>
<dbReference type="GO" id="GO:0004252">
    <property type="term" value="F:serine-type endopeptidase activity"/>
    <property type="evidence" value="ECO:0007669"/>
    <property type="project" value="UniProtKB-UniRule"/>
</dbReference>
<proteinExistence type="inferred from homology"/>
<feature type="domain" description="Peptidase S8/S53" evidence="13">
    <location>
        <begin position="200"/>
        <end position="540"/>
    </location>
</feature>
<evidence type="ECO:0000256" key="3">
    <source>
        <dbReference type="ARBA" id="ARBA00011951"/>
    </source>
</evidence>
<dbReference type="InterPro" id="IPR022398">
    <property type="entry name" value="Peptidase_S8_His-AS"/>
</dbReference>
<dbReference type="InterPro" id="IPR034058">
    <property type="entry name" value="TagA/B/C/D_pept_dom"/>
</dbReference>
<comment type="similarity">
    <text evidence="2 11">Belongs to the peptidase S8 family.</text>
</comment>
<evidence type="ECO:0000256" key="2">
    <source>
        <dbReference type="ARBA" id="ARBA00011073"/>
    </source>
</evidence>
<dbReference type="PROSITE" id="PS00138">
    <property type="entry name" value="SUBTILASE_SER"/>
    <property type="match status" value="1"/>
</dbReference>
<name>A0A8H6UB04_9EURO</name>
<feature type="active site" description="Charge relay system" evidence="11">
    <location>
        <position position="485"/>
    </location>
</feature>